<proteinExistence type="predicted"/>
<evidence type="ECO:0000313" key="2">
    <source>
        <dbReference type="EMBL" id="GIE53493.1"/>
    </source>
</evidence>
<evidence type="ECO:0000256" key="1">
    <source>
        <dbReference type="SAM" id="MobiDB-lite"/>
    </source>
</evidence>
<accession>A0A919MTD1</accession>
<comment type="caution">
    <text evidence="2">The sequence shown here is derived from an EMBL/GenBank/DDBJ whole genome shotgun (WGS) entry which is preliminary data.</text>
</comment>
<keyword evidence="3" id="KW-1185">Reference proteome</keyword>
<name>A0A919MTD1_9ACTN</name>
<dbReference type="Proteomes" id="UP000647172">
    <property type="component" value="Unassembled WGS sequence"/>
</dbReference>
<dbReference type="AlphaFoldDB" id="A0A919MTD1"/>
<reference evidence="2" key="1">
    <citation type="submission" date="2021-01" db="EMBL/GenBank/DDBJ databases">
        <title>Whole genome shotgun sequence of Actinoplanes nipponensis NBRC 14063.</title>
        <authorList>
            <person name="Komaki H."/>
            <person name="Tamura T."/>
        </authorList>
    </citation>
    <scope>NUCLEOTIDE SEQUENCE</scope>
    <source>
        <strain evidence="2">NBRC 14063</strain>
    </source>
</reference>
<organism evidence="2 3">
    <name type="scientific">Actinoplanes nipponensis</name>
    <dbReference type="NCBI Taxonomy" id="135950"/>
    <lineage>
        <taxon>Bacteria</taxon>
        <taxon>Bacillati</taxon>
        <taxon>Actinomycetota</taxon>
        <taxon>Actinomycetes</taxon>
        <taxon>Micromonosporales</taxon>
        <taxon>Micromonosporaceae</taxon>
        <taxon>Actinoplanes</taxon>
    </lineage>
</organism>
<protein>
    <submittedName>
        <fullName evidence="2">Uncharacterized protein</fullName>
    </submittedName>
</protein>
<dbReference type="EMBL" id="BOMQ01000085">
    <property type="protein sequence ID" value="GIE53493.1"/>
    <property type="molecule type" value="Genomic_DNA"/>
</dbReference>
<feature type="region of interest" description="Disordered" evidence="1">
    <location>
        <begin position="1"/>
        <end position="45"/>
    </location>
</feature>
<evidence type="ECO:0000313" key="3">
    <source>
        <dbReference type="Proteomes" id="UP000647172"/>
    </source>
</evidence>
<sequence>MLSAAAALTHGDKAGTGGSVTTRQSGPVLGVTGGGRSDDGGAAANEVLRTITRAR</sequence>
<gene>
    <name evidence="2" type="ORF">Ani05nite_70270</name>
</gene>